<comment type="caution">
    <text evidence="1">The sequence shown here is derived from an EMBL/GenBank/DDBJ whole genome shotgun (WGS) entry which is preliminary data.</text>
</comment>
<evidence type="ECO:0000313" key="2">
    <source>
        <dbReference type="Proteomes" id="UP000094893"/>
    </source>
</evidence>
<proteinExistence type="predicted"/>
<reference evidence="1 2" key="1">
    <citation type="journal article" date="2016" name="Int. J. Mol. Sci.">
        <title>Comparative genomics of the extreme acidophile Acidithiobacillus thiooxidans reveals intraspecific divergence and niche adaptation.</title>
        <authorList>
            <person name="Zhang X."/>
            <person name="Feng X."/>
            <person name="Tao J."/>
            <person name="Ma L."/>
            <person name="Xiao Y."/>
            <person name="Liang Y."/>
            <person name="Liu X."/>
            <person name="Yin H."/>
        </authorList>
    </citation>
    <scope>NUCLEOTIDE SEQUENCE [LARGE SCALE GENOMIC DNA]</scope>
    <source>
        <strain evidence="1 2">A02</strain>
    </source>
</reference>
<evidence type="ECO:0000313" key="1">
    <source>
        <dbReference type="EMBL" id="OCX75645.1"/>
    </source>
</evidence>
<name>A0A1C2INJ6_ACITH</name>
<accession>A0A1C2INJ6</accession>
<protein>
    <submittedName>
        <fullName evidence="1">Uncharacterized protein</fullName>
    </submittedName>
</protein>
<organism evidence="1 2">
    <name type="scientific">Acidithiobacillus thiooxidans</name>
    <name type="common">Thiobacillus thiooxidans</name>
    <dbReference type="NCBI Taxonomy" id="930"/>
    <lineage>
        <taxon>Bacteria</taxon>
        <taxon>Pseudomonadati</taxon>
        <taxon>Pseudomonadota</taxon>
        <taxon>Acidithiobacillia</taxon>
        <taxon>Acidithiobacillales</taxon>
        <taxon>Acidithiobacillaceae</taxon>
        <taxon>Acidithiobacillus</taxon>
    </lineage>
</organism>
<sequence>MEEMARVVDRTPLPQALVDWLKSESGRKEVETCVLKSQTELKRLHDARQVKPEHLHAPITI</sequence>
<dbReference type="Proteomes" id="UP000094893">
    <property type="component" value="Unassembled WGS sequence"/>
</dbReference>
<dbReference type="AlphaFoldDB" id="A0A1C2INJ6"/>
<dbReference type="EMBL" id="LWSA01000035">
    <property type="protein sequence ID" value="OCX75645.1"/>
    <property type="molecule type" value="Genomic_DNA"/>
</dbReference>
<gene>
    <name evidence="1" type="ORF">A6P07_04085</name>
</gene>